<accession>A0A9C7G833</accession>
<protein>
    <submittedName>
        <fullName evidence="1">Uncharacterized protein</fullName>
    </submittedName>
</protein>
<organism evidence="1 2">
    <name type="scientific">Pseudoneobacillus rhizosphaerae</name>
    <dbReference type="NCBI Taxonomy" id="2880968"/>
    <lineage>
        <taxon>Bacteria</taxon>
        <taxon>Bacillati</taxon>
        <taxon>Bacillota</taxon>
        <taxon>Bacilli</taxon>
        <taxon>Bacillales</taxon>
        <taxon>Bacillaceae</taxon>
        <taxon>Pseudoneobacillus</taxon>
    </lineage>
</organism>
<keyword evidence="2" id="KW-1185">Reference proteome</keyword>
<name>A0A9C7G833_9BACI</name>
<dbReference type="Proteomes" id="UP000789845">
    <property type="component" value="Unassembled WGS sequence"/>
</dbReference>
<reference evidence="1" key="1">
    <citation type="submission" date="2021-10" db="EMBL/GenBank/DDBJ databases">
        <authorList>
            <person name="Criscuolo A."/>
        </authorList>
    </citation>
    <scope>NUCLEOTIDE SEQUENCE</scope>
    <source>
        <strain evidence="1">CIP111885</strain>
    </source>
</reference>
<proteinExistence type="predicted"/>
<comment type="caution">
    <text evidence="1">The sequence shown here is derived from an EMBL/GenBank/DDBJ whole genome shotgun (WGS) entry which is preliminary data.</text>
</comment>
<evidence type="ECO:0000313" key="2">
    <source>
        <dbReference type="Proteomes" id="UP000789845"/>
    </source>
</evidence>
<sequence>MKKLFLITVSSLLLFWNGIGPTLFVKAEIIENKLDIIHKFVNAFSKKDKQELKSFVDPSVKIPEIRENTPIVGIQGLRSPENDKMVLLGRFEEEKETGIQRIAFIWEVTVLHNRISNIRVVADAANPFMNEQKVFKEYKEKFKKEILLPSHFPYTVTHVNGKISGNKFKLNYINRELMGILQIEAMPQQKVHMGVLDSSYQPITIENGLKGMLGKTPTGYELIFKYDGMEYHLKIHEVDGGSYRATKKDLIHVAKSLFIRMNIK</sequence>
<dbReference type="RefSeq" id="WP_230495960.1">
    <property type="nucleotide sequence ID" value="NZ_CAKJTG010000006.1"/>
</dbReference>
<evidence type="ECO:0000313" key="1">
    <source>
        <dbReference type="EMBL" id="CAG9607704.1"/>
    </source>
</evidence>
<gene>
    <name evidence="1" type="ORF">NEOCIP111885_01396</name>
</gene>
<dbReference type="EMBL" id="CAKJTG010000006">
    <property type="protein sequence ID" value="CAG9607704.1"/>
    <property type="molecule type" value="Genomic_DNA"/>
</dbReference>
<dbReference type="AlphaFoldDB" id="A0A9C7G833"/>